<reference evidence="2 3" key="2">
    <citation type="submission" date="2020-07" db="EMBL/GenBank/DDBJ databases">
        <title>Genome assembly of wild tea tree DASZ reveals pedigree and selection history of tea varieties.</title>
        <authorList>
            <person name="Zhang W."/>
        </authorList>
    </citation>
    <scope>NUCLEOTIDE SEQUENCE [LARGE SCALE GENOMIC DNA]</scope>
    <source>
        <strain evidence="3">cv. G240</strain>
        <tissue evidence="2">Leaf</tissue>
    </source>
</reference>
<gene>
    <name evidence="2" type="ORF">HYC85_028578</name>
</gene>
<reference evidence="3" key="1">
    <citation type="journal article" date="2020" name="Nat. Commun.">
        <title>Genome assembly of wild tea tree DASZ reveals pedigree and selection history of tea varieties.</title>
        <authorList>
            <person name="Zhang W."/>
            <person name="Zhang Y."/>
            <person name="Qiu H."/>
            <person name="Guo Y."/>
            <person name="Wan H."/>
            <person name="Zhang X."/>
            <person name="Scossa F."/>
            <person name="Alseekh S."/>
            <person name="Zhang Q."/>
            <person name="Wang P."/>
            <person name="Xu L."/>
            <person name="Schmidt M.H."/>
            <person name="Jia X."/>
            <person name="Li D."/>
            <person name="Zhu A."/>
            <person name="Guo F."/>
            <person name="Chen W."/>
            <person name="Ni D."/>
            <person name="Usadel B."/>
            <person name="Fernie A.R."/>
            <person name="Wen W."/>
        </authorList>
    </citation>
    <scope>NUCLEOTIDE SEQUENCE [LARGE SCALE GENOMIC DNA]</scope>
    <source>
        <strain evidence="3">cv. G240</strain>
    </source>
</reference>
<accession>A0A7J7FWA4</accession>
<evidence type="ECO:0000313" key="2">
    <source>
        <dbReference type="EMBL" id="KAF5932407.1"/>
    </source>
</evidence>
<evidence type="ECO:0000313" key="3">
    <source>
        <dbReference type="Proteomes" id="UP000593564"/>
    </source>
</evidence>
<organism evidence="2 3">
    <name type="scientific">Camellia sinensis</name>
    <name type="common">Tea plant</name>
    <name type="synonym">Thea sinensis</name>
    <dbReference type="NCBI Taxonomy" id="4442"/>
    <lineage>
        <taxon>Eukaryota</taxon>
        <taxon>Viridiplantae</taxon>
        <taxon>Streptophyta</taxon>
        <taxon>Embryophyta</taxon>
        <taxon>Tracheophyta</taxon>
        <taxon>Spermatophyta</taxon>
        <taxon>Magnoliopsida</taxon>
        <taxon>eudicotyledons</taxon>
        <taxon>Gunneridae</taxon>
        <taxon>Pentapetalae</taxon>
        <taxon>asterids</taxon>
        <taxon>Ericales</taxon>
        <taxon>Theaceae</taxon>
        <taxon>Camellia</taxon>
    </lineage>
</organism>
<keyword evidence="3" id="KW-1185">Reference proteome</keyword>
<dbReference type="AlphaFoldDB" id="A0A7J7FWA4"/>
<comment type="caution">
    <text evidence="2">The sequence shown here is derived from an EMBL/GenBank/DDBJ whole genome shotgun (WGS) entry which is preliminary data.</text>
</comment>
<feature type="compositionally biased region" description="Low complexity" evidence="1">
    <location>
        <begin position="150"/>
        <end position="161"/>
    </location>
</feature>
<dbReference type="Proteomes" id="UP000593564">
    <property type="component" value="Unassembled WGS sequence"/>
</dbReference>
<name>A0A7J7FWA4_CAMSI</name>
<sequence>MSRPAPCTQGLSIVMTNQTSRTKDSPLERTNGRLNGQATSTAFLLFASGGIALRPRWIREDFSYEETLVQILDSKEKMLHTKAIKLVKILWHNHLVEEATWEREDEMREKAHMLVIGSDDIACMLICGSDDIACMLICWHLINAVSNRDSSNASGLSLSGNEIRRGRGRRGGRGRQEMPLPEEVPAVQEGVGQANVVEPAGQ</sequence>
<evidence type="ECO:0008006" key="4">
    <source>
        <dbReference type="Google" id="ProtNLM"/>
    </source>
</evidence>
<proteinExistence type="predicted"/>
<dbReference type="EMBL" id="JACBKZ010000014">
    <property type="protein sequence ID" value="KAF5932407.1"/>
    <property type="molecule type" value="Genomic_DNA"/>
</dbReference>
<evidence type="ECO:0000256" key="1">
    <source>
        <dbReference type="SAM" id="MobiDB-lite"/>
    </source>
</evidence>
<protein>
    <recommendedName>
        <fullName evidence="4">Chromo domain-containing protein</fullName>
    </recommendedName>
</protein>
<feature type="region of interest" description="Disordered" evidence="1">
    <location>
        <begin position="149"/>
        <end position="202"/>
    </location>
</feature>